<dbReference type="EMBL" id="CAJVPV010000772">
    <property type="protein sequence ID" value="CAG8473317.1"/>
    <property type="molecule type" value="Genomic_DNA"/>
</dbReference>
<evidence type="ECO:0000313" key="2">
    <source>
        <dbReference type="EMBL" id="CAG8473317.1"/>
    </source>
</evidence>
<dbReference type="Proteomes" id="UP000789342">
    <property type="component" value="Unassembled WGS sequence"/>
</dbReference>
<accession>A0A9N8Z533</accession>
<gene>
    <name evidence="2" type="ORF">AMORRO_LOCUS1958</name>
</gene>
<reference evidence="2" key="1">
    <citation type="submission" date="2021-06" db="EMBL/GenBank/DDBJ databases">
        <authorList>
            <person name="Kallberg Y."/>
            <person name="Tangrot J."/>
            <person name="Rosling A."/>
        </authorList>
    </citation>
    <scope>NUCLEOTIDE SEQUENCE</scope>
    <source>
        <strain evidence="2">CL551</strain>
    </source>
</reference>
<comment type="caution">
    <text evidence="2">The sequence shown here is derived from an EMBL/GenBank/DDBJ whole genome shotgun (WGS) entry which is preliminary data.</text>
</comment>
<feature type="region of interest" description="Disordered" evidence="1">
    <location>
        <begin position="13"/>
        <end position="33"/>
    </location>
</feature>
<proteinExistence type="predicted"/>
<sequence length="115" mass="12849">MRPTCIVTSSPFGKLGSSHPIEESHACSPPPPKAQLGHYPLPEPFNVKQEQNDHCYCLQPRCVIFFPYLAVDVAVPCLSRITPWKCFVCNDQQRNRMPPPPSHGRTVNERAPGTP</sequence>
<evidence type="ECO:0000313" key="3">
    <source>
        <dbReference type="Proteomes" id="UP000789342"/>
    </source>
</evidence>
<evidence type="ECO:0000256" key="1">
    <source>
        <dbReference type="SAM" id="MobiDB-lite"/>
    </source>
</evidence>
<organism evidence="2 3">
    <name type="scientific">Acaulospora morrowiae</name>
    <dbReference type="NCBI Taxonomy" id="94023"/>
    <lineage>
        <taxon>Eukaryota</taxon>
        <taxon>Fungi</taxon>
        <taxon>Fungi incertae sedis</taxon>
        <taxon>Mucoromycota</taxon>
        <taxon>Glomeromycotina</taxon>
        <taxon>Glomeromycetes</taxon>
        <taxon>Diversisporales</taxon>
        <taxon>Acaulosporaceae</taxon>
        <taxon>Acaulospora</taxon>
    </lineage>
</organism>
<name>A0A9N8Z533_9GLOM</name>
<protein>
    <submittedName>
        <fullName evidence="2">8761_t:CDS:1</fullName>
    </submittedName>
</protein>
<feature type="region of interest" description="Disordered" evidence="1">
    <location>
        <begin position="93"/>
        <end position="115"/>
    </location>
</feature>
<dbReference type="AlphaFoldDB" id="A0A9N8Z533"/>
<keyword evidence="3" id="KW-1185">Reference proteome</keyword>